<protein>
    <submittedName>
        <fullName evidence="2">Phage major tail protein, TP901-1 family</fullName>
    </submittedName>
</protein>
<dbReference type="Pfam" id="PF06199">
    <property type="entry name" value="Phage_tail_2"/>
    <property type="match status" value="1"/>
</dbReference>
<evidence type="ECO:0000313" key="3">
    <source>
        <dbReference type="Proteomes" id="UP000246351"/>
    </source>
</evidence>
<dbReference type="RefSeq" id="WP_020219534.1">
    <property type="nucleotide sequence ID" value="NZ_BAAFHP010000026.1"/>
</dbReference>
<dbReference type="InterPro" id="IPR022345">
    <property type="entry name" value="Phage_69_Orf23_MTP"/>
</dbReference>
<evidence type="ECO:0000256" key="1">
    <source>
        <dbReference type="SAM" id="MobiDB-lite"/>
    </source>
</evidence>
<dbReference type="PRINTS" id="PR01998">
    <property type="entry name" value="MTP2STAPHYLO"/>
</dbReference>
<name>A0A317ZEM4_STAPS</name>
<comment type="caution">
    <text evidence="2">The sequence shown here is derived from an EMBL/GenBank/DDBJ whole genome shotgun (WGS) entry which is preliminary data.</text>
</comment>
<organism evidence="2 3">
    <name type="scientific">Staphylococcus pseudintermedius</name>
    <dbReference type="NCBI Taxonomy" id="283734"/>
    <lineage>
        <taxon>Bacteria</taxon>
        <taxon>Bacillati</taxon>
        <taxon>Bacillota</taxon>
        <taxon>Bacilli</taxon>
        <taxon>Bacillales</taxon>
        <taxon>Staphylococcaceae</taxon>
        <taxon>Staphylococcus</taxon>
        <taxon>Staphylococcus intermedius group</taxon>
    </lineage>
</organism>
<gene>
    <name evidence="2" type="ORF">DD924_00030</name>
</gene>
<dbReference type="EMBL" id="QEIV01000003">
    <property type="protein sequence ID" value="PWZ99903.1"/>
    <property type="molecule type" value="Genomic_DNA"/>
</dbReference>
<sequence length="192" mass="20793">MEIVQGSDILILARKLGDKKNANKVILGKEYKISSEADSDTVDTFDGSFETGGSKKTTVGITALMKRGDKFAETIESSLGKVKYELWLIDIKDLGTGSDSNKFRARYLQGIFKKFDQKIETGNAVEYEVEFNESGGGLKYGYATLSAELKATLENAGYKFHDTLASDPGIDEKASTSATATSTADRQSTAQA</sequence>
<reference evidence="2 3" key="1">
    <citation type="journal article" date="2018" name="Vet. Microbiol.">
        <title>Clonal diversity and geographic distribution of methicillin-resistant Staphylococcus pseudintermedius from Australian animals: Discovery of novel sequence types.</title>
        <authorList>
            <person name="Worthing K.A."/>
            <person name="Abraham S."/>
            <person name="Coombs G.W."/>
            <person name="Pang S."/>
            <person name="Saputra S."/>
            <person name="Jordan D."/>
            <person name="Trott D.J."/>
            <person name="Norris J.M."/>
        </authorList>
    </citation>
    <scope>NUCLEOTIDE SEQUENCE [LARGE SCALE GENOMIC DNA]</scope>
    <source>
        <strain evidence="2 3">ST71 3</strain>
    </source>
</reference>
<dbReference type="InterPro" id="IPR011855">
    <property type="entry name" value="Phgtail_TP901_1"/>
</dbReference>
<dbReference type="AlphaFoldDB" id="A0A317ZEM4"/>
<dbReference type="PRINTS" id="PR01997">
    <property type="entry name" value="MTP2FAMILY"/>
</dbReference>
<feature type="region of interest" description="Disordered" evidence="1">
    <location>
        <begin position="163"/>
        <end position="192"/>
    </location>
</feature>
<feature type="compositionally biased region" description="Basic and acidic residues" evidence="1">
    <location>
        <begin position="163"/>
        <end position="174"/>
    </location>
</feature>
<dbReference type="Proteomes" id="UP000246351">
    <property type="component" value="Unassembled WGS sequence"/>
</dbReference>
<feature type="compositionally biased region" description="Low complexity" evidence="1">
    <location>
        <begin position="175"/>
        <end position="192"/>
    </location>
</feature>
<evidence type="ECO:0000313" key="2">
    <source>
        <dbReference type="EMBL" id="PWZ99903.1"/>
    </source>
</evidence>
<proteinExistence type="predicted"/>
<dbReference type="NCBIfam" id="TIGR02126">
    <property type="entry name" value="phgtail_TP901_1"/>
    <property type="match status" value="1"/>
</dbReference>
<accession>A0A317ZEM4</accession>